<organism evidence="1 2">
    <name type="scientific">Nicotiana tabacum</name>
    <name type="common">Common tobacco</name>
    <dbReference type="NCBI Taxonomy" id="4097"/>
    <lineage>
        <taxon>Eukaryota</taxon>
        <taxon>Viridiplantae</taxon>
        <taxon>Streptophyta</taxon>
        <taxon>Embryophyta</taxon>
        <taxon>Tracheophyta</taxon>
        <taxon>Spermatophyta</taxon>
        <taxon>Magnoliopsida</taxon>
        <taxon>eudicotyledons</taxon>
        <taxon>Gunneridae</taxon>
        <taxon>Pentapetalae</taxon>
        <taxon>asterids</taxon>
        <taxon>lamiids</taxon>
        <taxon>Solanales</taxon>
        <taxon>Solanaceae</taxon>
        <taxon>Nicotianoideae</taxon>
        <taxon>Nicotianeae</taxon>
        <taxon>Nicotiana</taxon>
    </lineage>
</organism>
<protein>
    <submittedName>
        <fullName evidence="2">Uncharacterized protein LOC142178349</fullName>
    </submittedName>
</protein>
<name>A0AC58U2S7_TOBAC</name>
<reference evidence="1" key="1">
    <citation type="journal article" date="2014" name="Nat. Commun.">
        <title>The tobacco genome sequence and its comparison with those of tomato and potato.</title>
        <authorList>
            <person name="Sierro N."/>
            <person name="Battey J.N."/>
            <person name="Ouadi S."/>
            <person name="Bakaher N."/>
            <person name="Bovet L."/>
            <person name="Willig A."/>
            <person name="Goepfert S."/>
            <person name="Peitsch M.C."/>
            <person name="Ivanov N.V."/>
        </authorList>
    </citation>
    <scope>NUCLEOTIDE SEQUENCE [LARGE SCALE GENOMIC DNA]</scope>
</reference>
<keyword evidence="1" id="KW-1185">Reference proteome</keyword>
<proteinExistence type="predicted"/>
<accession>A0AC58U2S7</accession>
<evidence type="ECO:0000313" key="1">
    <source>
        <dbReference type="Proteomes" id="UP000790787"/>
    </source>
</evidence>
<reference evidence="2" key="2">
    <citation type="submission" date="2025-08" db="UniProtKB">
        <authorList>
            <consortium name="RefSeq"/>
        </authorList>
    </citation>
    <scope>IDENTIFICATION</scope>
    <source>
        <tissue evidence="2">Leaf</tissue>
    </source>
</reference>
<dbReference type="Proteomes" id="UP000790787">
    <property type="component" value="Chromosome 24"/>
</dbReference>
<dbReference type="RefSeq" id="XP_075103785.1">
    <property type="nucleotide sequence ID" value="XM_075247684.1"/>
</dbReference>
<sequence length="428" mass="49867">MEVNHSKMQIPFWITIVYAKTNTRRRKNLWKSINNTSNHINGPWSIGGDFNVIMDANEKKGGRIYRLSKIMDFIKCMEDCGMADAGYTVATVTHLPRTWSDHSVLLYQCTKSDSPLIKYFRFLNFWIDQPDFDHVVKDCWKTQVQGNVMYTLRHKLKKLTHCLGKWSKESIGNVFDKVEEHEKKVEDLEIKYEQDDCASNRINLHLAYAQQIKWMNMQDSILRQKANIKWEEEGDSNSKYFHSVIRQKRKRSFLHIIKNEHGQWIRGNEKIAECAISHFNNLFSQTYQNNDMDFLKRIDTSPDGFNDRFFQACWHIVVDDVRAMVKDFFGGNNLTKISTHTFLVLIPKGDPLSPSLFVIAAEALTKAINRLHNKGKYIGYSMNNRGPRINHLAYADDLVIFTSGDKYSTKQIVEVQSCKQPLGKLYES</sequence>
<gene>
    <name evidence="2" type="primary">LOC142178349</name>
</gene>
<evidence type="ECO:0000313" key="2">
    <source>
        <dbReference type="RefSeq" id="XP_075103785.1"/>
    </source>
</evidence>